<dbReference type="InterPro" id="IPR017900">
    <property type="entry name" value="4Fe4S_Fe_S_CS"/>
</dbReference>
<dbReference type="Gene3D" id="1.10.1060.10">
    <property type="entry name" value="Alpha-helical ferredoxin"/>
    <property type="match status" value="1"/>
</dbReference>
<dbReference type="SUPFAM" id="SSF46548">
    <property type="entry name" value="alpha-helical ferredoxin"/>
    <property type="match status" value="1"/>
</dbReference>
<evidence type="ECO:0000256" key="1">
    <source>
        <dbReference type="ARBA" id="ARBA00022485"/>
    </source>
</evidence>
<dbReference type="Pfam" id="PF02754">
    <property type="entry name" value="CCG"/>
    <property type="match status" value="2"/>
</dbReference>
<organism evidence="7 8">
    <name type="scientific">Sporomusa silvacetica DSM 10669</name>
    <dbReference type="NCBI Taxonomy" id="1123289"/>
    <lineage>
        <taxon>Bacteria</taxon>
        <taxon>Bacillati</taxon>
        <taxon>Bacillota</taxon>
        <taxon>Negativicutes</taxon>
        <taxon>Selenomonadales</taxon>
        <taxon>Sporomusaceae</taxon>
        <taxon>Sporomusa</taxon>
    </lineage>
</organism>
<gene>
    <name evidence="7" type="ORF">SPSIL_038930</name>
</gene>
<protein>
    <recommendedName>
        <fullName evidence="6">Cysteine-rich domain-containing protein</fullName>
    </recommendedName>
</protein>
<feature type="domain" description="Cysteine-rich" evidence="6">
    <location>
        <begin position="242"/>
        <end position="322"/>
    </location>
</feature>
<evidence type="ECO:0000256" key="5">
    <source>
        <dbReference type="ARBA" id="ARBA00023014"/>
    </source>
</evidence>
<feature type="domain" description="Cysteine-rich" evidence="6">
    <location>
        <begin position="130"/>
        <end position="205"/>
    </location>
</feature>
<keyword evidence="1" id="KW-0004">4Fe-4S</keyword>
<evidence type="ECO:0000256" key="3">
    <source>
        <dbReference type="ARBA" id="ARBA00023002"/>
    </source>
</evidence>
<evidence type="ECO:0000259" key="6">
    <source>
        <dbReference type="Pfam" id="PF02754"/>
    </source>
</evidence>
<dbReference type="EMBL" id="CP155573">
    <property type="protein sequence ID" value="XFO67674.1"/>
    <property type="molecule type" value="Genomic_DNA"/>
</dbReference>
<proteinExistence type="predicted"/>
<keyword evidence="8" id="KW-1185">Reference proteome</keyword>
<evidence type="ECO:0000313" key="7">
    <source>
        <dbReference type="EMBL" id="XFO67674.1"/>
    </source>
</evidence>
<evidence type="ECO:0000313" key="8">
    <source>
        <dbReference type="Proteomes" id="UP000216752"/>
    </source>
</evidence>
<keyword evidence="4" id="KW-0408">Iron</keyword>
<dbReference type="InterPro" id="IPR009051">
    <property type="entry name" value="Helical_ferredxn"/>
</dbReference>
<sequence>MGTLIQKITDECLQCGSCVKKCEYLSHYCKESPLDIVSKFRSGELKDNIPAVFTCNICSLCEEVCPVNLNIGELSLELRQEYVTRNCGVSKIHKPLLDDVQNVYVATEAKTALRGSQQNEENLKGAEMIFFPGCSLSLNSPHLVKQSYTFLREQFPGIGVLTGCCGAPAHLIGEQSVSNDIFLDIIQSVRDMEAKTIIAACSSCVKLLKSKLPEDIGVVSLYQLLGEFKFSKRSKVSHVFNIHDACSSRGDDLTQAAVRKIVTGLGYTVEEIEHSKNLTQCCGRGGMAAVVDDQYSATVAKRTLNEVNQDLIVYCATCRANFSDQGTRVIHLLELLFNENWEDELTKAPLPFEETVKNLTNLKIYFEKKCYS</sequence>
<evidence type="ECO:0000256" key="2">
    <source>
        <dbReference type="ARBA" id="ARBA00022723"/>
    </source>
</evidence>
<name>A0ABZ3IPN5_9FIRM</name>
<evidence type="ECO:0000256" key="4">
    <source>
        <dbReference type="ARBA" id="ARBA00023004"/>
    </source>
</evidence>
<accession>A0ABZ3IPN5</accession>
<dbReference type="PROSITE" id="PS00198">
    <property type="entry name" value="4FE4S_FER_1"/>
    <property type="match status" value="2"/>
</dbReference>
<dbReference type="PANTHER" id="PTHR43255:SF1">
    <property type="entry name" value="IRON-SULFUR-BINDING OXIDOREDUCTASE FADF-RELATED"/>
    <property type="match status" value="1"/>
</dbReference>
<dbReference type="PANTHER" id="PTHR43255">
    <property type="entry name" value="IRON-SULFUR-BINDING OXIDOREDUCTASE FADF-RELATED-RELATED"/>
    <property type="match status" value="1"/>
</dbReference>
<keyword evidence="2" id="KW-0479">Metal-binding</keyword>
<dbReference type="InterPro" id="IPR051460">
    <property type="entry name" value="HdrC_iron-sulfur_subunit"/>
</dbReference>
<keyword evidence="5" id="KW-0411">Iron-sulfur</keyword>
<dbReference type="Proteomes" id="UP000216752">
    <property type="component" value="Chromosome"/>
</dbReference>
<keyword evidence="3" id="KW-0560">Oxidoreductase</keyword>
<reference evidence="7" key="1">
    <citation type="submission" date="2024-05" db="EMBL/GenBank/DDBJ databases">
        <title>Isolation and characterization of Sporomusa carbonis sp. nov., a carboxydotrophic hydrogenogen in the genus of Sporomusa isolated from a charcoal burning pile.</title>
        <authorList>
            <person name="Boeer T."/>
            <person name="Rosenbaum F."/>
            <person name="Eysell L."/>
            <person name="Mueller V."/>
            <person name="Daniel R."/>
            <person name="Poehlein A."/>
        </authorList>
    </citation>
    <scope>NUCLEOTIDE SEQUENCE [LARGE SCALE GENOMIC DNA]</scope>
    <source>
        <strain evidence="7">DSM 10669</strain>
    </source>
</reference>
<dbReference type="InterPro" id="IPR004017">
    <property type="entry name" value="Cys_rich_dom"/>
</dbReference>
<dbReference type="Pfam" id="PF13534">
    <property type="entry name" value="Fer4_17"/>
    <property type="match status" value="1"/>
</dbReference>